<organism evidence="1 2">
    <name type="scientific">Amycolatopsis cihanbeyliensis</name>
    <dbReference type="NCBI Taxonomy" id="1128664"/>
    <lineage>
        <taxon>Bacteria</taxon>
        <taxon>Bacillati</taxon>
        <taxon>Actinomycetota</taxon>
        <taxon>Actinomycetes</taxon>
        <taxon>Pseudonocardiales</taxon>
        <taxon>Pseudonocardiaceae</taxon>
        <taxon>Amycolatopsis</taxon>
    </lineage>
</organism>
<evidence type="ECO:0000313" key="2">
    <source>
        <dbReference type="Proteomes" id="UP000320876"/>
    </source>
</evidence>
<dbReference type="AlphaFoldDB" id="A0A542DIM7"/>
<dbReference type="EMBL" id="VFML01000001">
    <property type="protein sequence ID" value="TQJ02835.1"/>
    <property type="molecule type" value="Genomic_DNA"/>
</dbReference>
<sequence length="606" mass="65561">MFGFRGVHGSANLGRDRVTDRGSRALGVAAVPELTRRGFVAVAGASGLGLLLATPTARAVDRALRETTRRTVNPAGTTLEAVAVPVTRGPRYTRLTEGPGWPLVVRADLVAATSGRDERRTALASFVQFTDMHITDSECPARFEYLHPFVGSAHRPQETLGPVSAASLVRRVNAVANGPFTGRPFDFMMTTGDNTDNHEHIELSWFLGILNGGTITPTSGDPRRYEGVQDSGSAHYWNPGTRLDDDYTAKGFPRLPGLLDAAIGRFDSPGLDIPWYCTFGNHDNTPVGTLPANIPGIEYWYTGGHKIIGKDESTSRKLADAMRKPGATVPATELFGNSGLIREVTPDERRAPYSTAEFVRAHLDPANTGAGPVGHGFTDGNADGRDVYYTFRIAEGVTGISLDTTTLGGFADGSIGLGQFLWVERTLRAGSSAYYDVWGSKVTQDVSDELFILFSHHTSDSMGNPLPDSRHPLEPRLNGETFVGLLNRFPNVLAWVNGHQHLNKITPHPGSTPARGFWEINTASHIDFPQQARVIEVADNADGTLSLFTTLVEAEGPYAADYDDTTPPALASLYRELSYNDLHADRTREGAGPDRNTELLLVDPLA</sequence>
<dbReference type="Gene3D" id="3.60.21.10">
    <property type="match status" value="1"/>
</dbReference>
<gene>
    <name evidence="1" type="ORF">FB471_2581</name>
</gene>
<proteinExistence type="predicted"/>
<reference evidence="1 2" key="1">
    <citation type="submission" date="2019-06" db="EMBL/GenBank/DDBJ databases">
        <title>Sequencing the genomes of 1000 actinobacteria strains.</title>
        <authorList>
            <person name="Klenk H.-P."/>
        </authorList>
    </citation>
    <scope>NUCLEOTIDE SEQUENCE [LARGE SCALE GENOMIC DNA]</scope>
    <source>
        <strain evidence="1 2">DSM 45679</strain>
    </source>
</reference>
<protein>
    <submittedName>
        <fullName evidence="1">Metallophosphoesterase (TIGR03767 family)</fullName>
    </submittedName>
</protein>
<evidence type="ECO:0000313" key="1">
    <source>
        <dbReference type="EMBL" id="TQJ02835.1"/>
    </source>
</evidence>
<comment type="caution">
    <text evidence="1">The sequence shown here is derived from an EMBL/GenBank/DDBJ whole genome shotgun (WGS) entry which is preliminary data.</text>
</comment>
<dbReference type="InterPro" id="IPR022506">
    <property type="entry name" value="Metallophosphoesterase_PPA1498"/>
</dbReference>
<keyword evidence="2" id="KW-1185">Reference proteome</keyword>
<name>A0A542DIM7_AMYCI</name>
<dbReference type="Proteomes" id="UP000320876">
    <property type="component" value="Unassembled WGS sequence"/>
</dbReference>
<dbReference type="InterPro" id="IPR029052">
    <property type="entry name" value="Metallo-depent_PP-like"/>
</dbReference>
<dbReference type="PROSITE" id="PS51318">
    <property type="entry name" value="TAT"/>
    <property type="match status" value="1"/>
</dbReference>
<dbReference type="InterPro" id="IPR006311">
    <property type="entry name" value="TAT_signal"/>
</dbReference>
<accession>A0A542DIM7</accession>
<dbReference type="NCBIfam" id="TIGR03767">
    <property type="entry name" value="P_acnes_RR"/>
    <property type="match status" value="1"/>
</dbReference>
<dbReference type="SUPFAM" id="SSF56300">
    <property type="entry name" value="Metallo-dependent phosphatases"/>
    <property type="match status" value="1"/>
</dbReference>